<evidence type="ECO:0000313" key="15">
    <source>
        <dbReference type="EMBL" id="QKX53620.1"/>
    </source>
</evidence>
<evidence type="ECO:0000256" key="8">
    <source>
        <dbReference type="ARBA" id="ARBA00023015"/>
    </source>
</evidence>
<evidence type="ECO:0000313" key="16">
    <source>
        <dbReference type="Proteomes" id="UP000509510"/>
    </source>
</evidence>
<comment type="subcellular location">
    <subcellularLocation>
        <location evidence="2">Cytoplasm</location>
    </subcellularLocation>
    <subcellularLocation>
        <location evidence="1">Nucleus</location>
    </subcellularLocation>
</comment>
<dbReference type="EMBL" id="CP055898">
    <property type="protein sequence ID" value="QKX53620.1"/>
    <property type="molecule type" value="Genomic_DNA"/>
</dbReference>
<keyword evidence="11" id="KW-0539">Nucleus</keyword>
<organism evidence="15 16">
    <name type="scientific">Talaromyces rugulosus</name>
    <name type="common">Penicillium rugulosum</name>
    <dbReference type="NCBI Taxonomy" id="121627"/>
    <lineage>
        <taxon>Eukaryota</taxon>
        <taxon>Fungi</taxon>
        <taxon>Dikarya</taxon>
        <taxon>Ascomycota</taxon>
        <taxon>Pezizomycotina</taxon>
        <taxon>Eurotiomycetes</taxon>
        <taxon>Eurotiomycetidae</taxon>
        <taxon>Eurotiales</taxon>
        <taxon>Trichocomaceae</taxon>
        <taxon>Talaromyces</taxon>
        <taxon>Talaromyces sect. Islandici</taxon>
    </lineage>
</organism>
<reference evidence="16" key="1">
    <citation type="submission" date="2020-06" db="EMBL/GenBank/DDBJ databases">
        <title>A chromosome-scale genome assembly of Talaromyces rugulosus W13939.</title>
        <authorList>
            <person name="Wang B."/>
            <person name="Guo L."/>
            <person name="Ye K."/>
            <person name="Wang L."/>
        </authorList>
    </citation>
    <scope>NUCLEOTIDE SEQUENCE [LARGE SCALE GENOMIC DNA]</scope>
    <source>
        <strain evidence="16">W13939</strain>
    </source>
</reference>
<feature type="region of interest" description="Disordered" evidence="13">
    <location>
        <begin position="369"/>
        <end position="472"/>
    </location>
</feature>
<keyword evidence="3" id="KW-0963">Cytoplasm</keyword>
<evidence type="ECO:0000256" key="3">
    <source>
        <dbReference type="ARBA" id="ARBA00022490"/>
    </source>
</evidence>
<feature type="region of interest" description="Disordered" evidence="13">
    <location>
        <begin position="567"/>
        <end position="603"/>
    </location>
</feature>
<dbReference type="GO" id="GO:0000977">
    <property type="term" value="F:RNA polymerase II transcription regulatory region sequence-specific DNA binding"/>
    <property type="evidence" value="ECO:0007669"/>
    <property type="project" value="TreeGrafter"/>
</dbReference>
<evidence type="ECO:0000256" key="12">
    <source>
        <dbReference type="PROSITE-ProRule" id="PRU00042"/>
    </source>
</evidence>
<dbReference type="KEGG" id="trg:TRUGW13939_00699"/>
<dbReference type="RefSeq" id="XP_035339799.1">
    <property type="nucleotide sequence ID" value="XM_035483906.1"/>
</dbReference>
<evidence type="ECO:0000256" key="2">
    <source>
        <dbReference type="ARBA" id="ARBA00004496"/>
    </source>
</evidence>
<dbReference type="GeneID" id="55988212"/>
<feature type="compositionally biased region" description="Polar residues" evidence="13">
    <location>
        <begin position="398"/>
        <end position="413"/>
    </location>
</feature>
<keyword evidence="5" id="KW-0677">Repeat</keyword>
<evidence type="ECO:0000256" key="4">
    <source>
        <dbReference type="ARBA" id="ARBA00022723"/>
    </source>
</evidence>
<keyword evidence="7" id="KW-0862">Zinc</keyword>
<dbReference type="PROSITE" id="PS50157">
    <property type="entry name" value="ZINC_FINGER_C2H2_2"/>
    <property type="match status" value="2"/>
</dbReference>
<dbReference type="Pfam" id="PF00096">
    <property type="entry name" value="zf-C2H2"/>
    <property type="match status" value="2"/>
</dbReference>
<evidence type="ECO:0000256" key="11">
    <source>
        <dbReference type="ARBA" id="ARBA00023242"/>
    </source>
</evidence>
<keyword evidence="6 12" id="KW-0863">Zinc-finger</keyword>
<feature type="region of interest" description="Disordered" evidence="13">
    <location>
        <begin position="202"/>
        <end position="225"/>
    </location>
</feature>
<keyword evidence="4" id="KW-0479">Metal-binding</keyword>
<feature type="domain" description="C2H2-type" evidence="14">
    <location>
        <begin position="507"/>
        <end position="529"/>
    </location>
</feature>
<feature type="domain" description="C2H2-type" evidence="14">
    <location>
        <begin position="478"/>
        <end position="506"/>
    </location>
</feature>
<evidence type="ECO:0000256" key="7">
    <source>
        <dbReference type="ARBA" id="ARBA00022833"/>
    </source>
</evidence>
<evidence type="ECO:0000256" key="10">
    <source>
        <dbReference type="ARBA" id="ARBA00023163"/>
    </source>
</evidence>
<protein>
    <recommendedName>
        <fullName evidence="14">C2H2-type domain-containing protein</fullName>
    </recommendedName>
</protein>
<evidence type="ECO:0000256" key="6">
    <source>
        <dbReference type="ARBA" id="ARBA00022771"/>
    </source>
</evidence>
<dbReference type="PROSITE" id="PS00028">
    <property type="entry name" value="ZINC_FINGER_C2H2_1"/>
    <property type="match status" value="2"/>
</dbReference>
<dbReference type="FunFam" id="3.30.160.60:FF:000141">
    <property type="entry name" value="C2H2 zinc finger protein"/>
    <property type="match status" value="1"/>
</dbReference>
<feature type="compositionally biased region" description="Basic residues" evidence="13">
    <location>
        <begin position="593"/>
        <end position="603"/>
    </location>
</feature>
<sequence>METPYHVPMGSVPAHTYIYEVDFQQQQQQQQQQRPTVGQYVSHPAEMPAFHAPMPVYPQQQPIFTAHKNPLHSHMSMTPIASPQPTHLKPSIMVQHDSPALLPLDTRFVNADFYGFPSTPPLSASGSTISSPPSTCGMIHTPVNGSFSGFENLEGVKEGCESDVHAELLAKPEWGRSDSPPLTPVFIHPPAVTANQPELLSASASCPSLSPSPSPGPSALISQHSSFAAAEPASSNFCDPRELTVDSTLACATPTDFPPLPALPTGDEEEQRLLLGGGNLTLSNDASATSFSTCSEATLTTLPKFDSFSDLDSDEEFVTGLVDFAPSASSSFYLGDKRQRIDPYTLDEDGFLSEQSFDDLDEEDTVAYSGLPDLSFGDSPTDDSASEEMQSKKRTKKSSLQEPLSPESDTSDFFGQDIPVNTHGNASQSQKKSAQGSGASSAKGDSGAASSASEGSASIPVSRRGRKQSLTDDPSKTFVCNLCSRRFRRQEHLKRHYRSLHTQDKPFECHECGKKFSRSDNLAQHARTHGNGAVVMTVLEDGSDVTVQTYDEDAGALGTTLYEAANAAATHSTTSESASSTASDSPTSAERRPLKKRKREESA</sequence>
<evidence type="ECO:0000256" key="13">
    <source>
        <dbReference type="SAM" id="MobiDB-lite"/>
    </source>
</evidence>
<keyword evidence="8" id="KW-0805">Transcription regulation</keyword>
<dbReference type="AlphaFoldDB" id="A0A7H8QI95"/>
<evidence type="ECO:0000256" key="5">
    <source>
        <dbReference type="ARBA" id="ARBA00022737"/>
    </source>
</evidence>
<keyword evidence="9" id="KW-0843">Virulence</keyword>
<dbReference type="GO" id="GO:0005634">
    <property type="term" value="C:nucleus"/>
    <property type="evidence" value="ECO:0007669"/>
    <property type="project" value="UniProtKB-SubCell"/>
</dbReference>
<evidence type="ECO:0000256" key="9">
    <source>
        <dbReference type="ARBA" id="ARBA00023026"/>
    </source>
</evidence>
<name>A0A7H8QI95_TALRU</name>
<dbReference type="InterPro" id="IPR036236">
    <property type="entry name" value="Znf_C2H2_sf"/>
</dbReference>
<dbReference type="FunFam" id="3.30.160.60:FF:000243">
    <property type="entry name" value="Probable transcription factor steA"/>
    <property type="match status" value="1"/>
</dbReference>
<accession>A0A7H8QI95</accession>
<dbReference type="SUPFAM" id="SSF57667">
    <property type="entry name" value="beta-beta-alpha zinc fingers"/>
    <property type="match status" value="1"/>
</dbReference>
<dbReference type="GO" id="GO:0005737">
    <property type="term" value="C:cytoplasm"/>
    <property type="evidence" value="ECO:0007669"/>
    <property type="project" value="UniProtKB-SubCell"/>
</dbReference>
<evidence type="ECO:0000256" key="1">
    <source>
        <dbReference type="ARBA" id="ARBA00004123"/>
    </source>
</evidence>
<dbReference type="InterPro" id="IPR013087">
    <property type="entry name" value="Znf_C2H2_type"/>
</dbReference>
<evidence type="ECO:0000259" key="14">
    <source>
        <dbReference type="PROSITE" id="PS50157"/>
    </source>
</evidence>
<feature type="compositionally biased region" description="Low complexity" evidence="13">
    <location>
        <begin position="426"/>
        <end position="458"/>
    </location>
</feature>
<dbReference type="SMART" id="SM00355">
    <property type="entry name" value="ZnF_C2H2"/>
    <property type="match status" value="2"/>
</dbReference>
<dbReference type="OrthoDB" id="654211at2759"/>
<gene>
    <name evidence="15" type="ORF">TRUGW13939_00699</name>
</gene>
<dbReference type="Proteomes" id="UP000509510">
    <property type="component" value="Chromosome I"/>
</dbReference>
<dbReference type="Gene3D" id="3.30.160.60">
    <property type="entry name" value="Classic Zinc Finger"/>
    <property type="match status" value="2"/>
</dbReference>
<feature type="compositionally biased region" description="Low complexity" evidence="13">
    <location>
        <begin position="567"/>
        <end position="588"/>
    </location>
</feature>
<dbReference type="PANTHER" id="PTHR24381">
    <property type="entry name" value="ZINC FINGER PROTEIN"/>
    <property type="match status" value="1"/>
</dbReference>
<proteinExistence type="predicted"/>
<dbReference type="GO" id="GO:0000981">
    <property type="term" value="F:DNA-binding transcription factor activity, RNA polymerase II-specific"/>
    <property type="evidence" value="ECO:0007669"/>
    <property type="project" value="TreeGrafter"/>
</dbReference>
<keyword evidence="10" id="KW-0804">Transcription</keyword>
<dbReference type="PANTHER" id="PTHR24381:SF393">
    <property type="entry name" value="CHROMATIN-LINKED ADAPTOR FOR MSL PROTEINS, ISOFORM B"/>
    <property type="match status" value="1"/>
</dbReference>
<keyword evidence="16" id="KW-1185">Reference proteome</keyword>
<dbReference type="GO" id="GO:0008270">
    <property type="term" value="F:zinc ion binding"/>
    <property type="evidence" value="ECO:0007669"/>
    <property type="project" value="UniProtKB-KW"/>
</dbReference>